<feature type="compositionally biased region" description="Low complexity" evidence="1">
    <location>
        <begin position="109"/>
        <end position="118"/>
    </location>
</feature>
<feature type="region of interest" description="Disordered" evidence="1">
    <location>
        <begin position="173"/>
        <end position="196"/>
    </location>
</feature>
<feature type="region of interest" description="Disordered" evidence="1">
    <location>
        <begin position="86"/>
        <end position="118"/>
    </location>
</feature>
<feature type="region of interest" description="Disordered" evidence="1">
    <location>
        <begin position="45"/>
        <end position="67"/>
    </location>
</feature>
<sequence length="196" mass="21920">MDQRQKFPTKCWISHSYIPVGRNATRREAPPSWRKQTQIRPVHGDRLTAPGTIASNTATPHGAMSSAHPQIEWKLATWRTTTRGLPYLPRPCRTGPGKSYGSRRRARGGRSPLLSSPGSCAYEREGVARQLLARRQKRATSTRSRRRRSLAHESLCGCRGVPQLLRLHPSTRFARASSSRRHVTPRACTPVEAATP</sequence>
<dbReference type="InParanoid" id="A0A1W0W5W7"/>
<dbReference type="AlphaFoldDB" id="A0A1W0W5W7"/>
<dbReference type="EMBL" id="CM000761">
    <property type="protein sequence ID" value="OQU89799.1"/>
    <property type="molecule type" value="Genomic_DNA"/>
</dbReference>
<evidence type="ECO:0000313" key="3">
    <source>
        <dbReference type="Proteomes" id="UP000000768"/>
    </source>
</evidence>
<organism evidence="2 3">
    <name type="scientific">Sorghum bicolor</name>
    <name type="common">Sorghum</name>
    <name type="synonym">Sorghum vulgare</name>
    <dbReference type="NCBI Taxonomy" id="4558"/>
    <lineage>
        <taxon>Eukaryota</taxon>
        <taxon>Viridiplantae</taxon>
        <taxon>Streptophyta</taxon>
        <taxon>Embryophyta</taxon>
        <taxon>Tracheophyta</taxon>
        <taxon>Spermatophyta</taxon>
        <taxon>Magnoliopsida</taxon>
        <taxon>Liliopsida</taxon>
        <taxon>Poales</taxon>
        <taxon>Poaceae</taxon>
        <taxon>PACMAD clade</taxon>
        <taxon>Panicoideae</taxon>
        <taxon>Andropogonodae</taxon>
        <taxon>Andropogoneae</taxon>
        <taxon>Sorghinae</taxon>
        <taxon>Sorghum</taxon>
    </lineage>
</organism>
<name>A0A1W0W5W7_SORBI</name>
<dbReference type="Proteomes" id="UP000000768">
    <property type="component" value="Chromosome 2"/>
</dbReference>
<gene>
    <name evidence="2" type="ORF">SORBI_3002G270766</name>
</gene>
<keyword evidence="3" id="KW-1185">Reference proteome</keyword>
<reference evidence="3" key="2">
    <citation type="journal article" date="2018" name="Plant J.">
        <title>The Sorghum bicolor reference genome: improved assembly, gene annotations, a transcriptome atlas, and signatures of genome organization.</title>
        <authorList>
            <person name="McCormick R.F."/>
            <person name="Truong S.K."/>
            <person name="Sreedasyam A."/>
            <person name="Jenkins J."/>
            <person name="Shu S."/>
            <person name="Sims D."/>
            <person name="Kennedy M."/>
            <person name="Amirebrahimi M."/>
            <person name="Weers B.D."/>
            <person name="McKinley B."/>
            <person name="Mattison A."/>
            <person name="Morishige D.T."/>
            <person name="Grimwood J."/>
            <person name="Schmutz J."/>
            <person name="Mullet J.E."/>
        </authorList>
    </citation>
    <scope>NUCLEOTIDE SEQUENCE [LARGE SCALE GENOMIC DNA]</scope>
    <source>
        <strain evidence="3">cv. BTx623</strain>
    </source>
</reference>
<proteinExistence type="predicted"/>
<evidence type="ECO:0000256" key="1">
    <source>
        <dbReference type="SAM" id="MobiDB-lite"/>
    </source>
</evidence>
<evidence type="ECO:0000313" key="2">
    <source>
        <dbReference type="EMBL" id="OQU89799.1"/>
    </source>
</evidence>
<protein>
    <submittedName>
        <fullName evidence="2">Uncharacterized protein</fullName>
    </submittedName>
</protein>
<dbReference type="Gramene" id="OQU89799">
    <property type="protein sequence ID" value="OQU89799"/>
    <property type="gene ID" value="SORBI_3002G270766"/>
</dbReference>
<reference evidence="2 3" key="1">
    <citation type="journal article" date="2009" name="Nature">
        <title>The Sorghum bicolor genome and the diversification of grasses.</title>
        <authorList>
            <person name="Paterson A.H."/>
            <person name="Bowers J.E."/>
            <person name="Bruggmann R."/>
            <person name="Dubchak I."/>
            <person name="Grimwood J."/>
            <person name="Gundlach H."/>
            <person name="Haberer G."/>
            <person name="Hellsten U."/>
            <person name="Mitros T."/>
            <person name="Poliakov A."/>
            <person name="Schmutz J."/>
            <person name="Spannagl M."/>
            <person name="Tang H."/>
            <person name="Wang X."/>
            <person name="Wicker T."/>
            <person name="Bharti A.K."/>
            <person name="Chapman J."/>
            <person name="Feltus F.A."/>
            <person name="Gowik U."/>
            <person name="Grigoriev I.V."/>
            <person name="Lyons E."/>
            <person name="Maher C.A."/>
            <person name="Martis M."/>
            <person name="Narechania A."/>
            <person name="Otillar R.P."/>
            <person name="Penning B.W."/>
            <person name="Salamov A.A."/>
            <person name="Wang Y."/>
            <person name="Zhang L."/>
            <person name="Carpita N.C."/>
            <person name="Freeling M."/>
            <person name="Gingle A.R."/>
            <person name="Hash C.T."/>
            <person name="Keller B."/>
            <person name="Klein P."/>
            <person name="Kresovich S."/>
            <person name="McCann M.C."/>
            <person name="Ming R."/>
            <person name="Peterson D.G."/>
            <person name="Mehboob-ur-Rahman"/>
            <person name="Ware D."/>
            <person name="Westhoff P."/>
            <person name="Mayer K.F."/>
            <person name="Messing J."/>
            <person name="Rokhsar D.S."/>
        </authorList>
    </citation>
    <scope>NUCLEOTIDE SEQUENCE [LARGE SCALE GENOMIC DNA]</scope>
    <source>
        <strain evidence="3">cv. BTx623</strain>
    </source>
</reference>
<accession>A0A1W0W5W7</accession>